<dbReference type="PANTHER" id="PTHR32444:SF247">
    <property type="entry name" value="OS01G0958200 PROTEIN"/>
    <property type="match status" value="1"/>
</dbReference>
<name>A0ABU6V136_9FABA</name>
<protein>
    <recommendedName>
        <fullName evidence="1">Apple domain-containing protein</fullName>
    </recommendedName>
</protein>
<keyword evidence="3" id="KW-1185">Reference proteome</keyword>
<comment type="caution">
    <text evidence="2">The sequence shown here is derived from an EMBL/GenBank/DDBJ whole genome shotgun (WGS) entry which is preliminary data.</text>
</comment>
<feature type="domain" description="Apple" evidence="1">
    <location>
        <begin position="15"/>
        <end position="69"/>
    </location>
</feature>
<dbReference type="Gene3D" id="3.50.4.10">
    <property type="entry name" value="Hepatocyte Growth Factor"/>
    <property type="match status" value="1"/>
</dbReference>
<evidence type="ECO:0000259" key="1">
    <source>
        <dbReference type="PROSITE" id="PS50948"/>
    </source>
</evidence>
<dbReference type="SUPFAM" id="SSF57414">
    <property type="entry name" value="Hairpin loop containing domain-like"/>
    <property type="match status" value="1"/>
</dbReference>
<organism evidence="2 3">
    <name type="scientific">Stylosanthes scabra</name>
    <dbReference type="NCBI Taxonomy" id="79078"/>
    <lineage>
        <taxon>Eukaryota</taxon>
        <taxon>Viridiplantae</taxon>
        <taxon>Streptophyta</taxon>
        <taxon>Embryophyta</taxon>
        <taxon>Tracheophyta</taxon>
        <taxon>Spermatophyta</taxon>
        <taxon>Magnoliopsida</taxon>
        <taxon>eudicotyledons</taxon>
        <taxon>Gunneridae</taxon>
        <taxon>Pentapetalae</taxon>
        <taxon>rosids</taxon>
        <taxon>fabids</taxon>
        <taxon>Fabales</taxon>
        <taxon>Fabaceae</taxon>
        <taxon>Papilionoideae</taxon>
        <taxon>50 kb inversion clade</taxon>
        <taxon>dalbergioids sensu lato</taxon>
        <taxon>Dalbergieae</taxon>
        <taxon>Pterocarpus clade</taxon>
        <taxon>Stylosanthes</taxon>
    </lineage>
</organism>
<dbReference type="CDD" id="cd01098">
    <property type="entry name" value="PAN_AP_plant"/>
    <property type="match status" value="1"/>
</dbReference>
<dbReference type="EMBL" id="JASCZI010133404">
    <property type="protein sequence ID" value="MED6167059.1"/>
    <property type="molecule type" value="Genomic_DNA"/>
</dbReference>
<proteinExistence type="predicted"/>
<dbReference type="PANTHER" id="PTHR32444">
    <property type="entry name" value="BULB-TYPE LECTIN DOMAIN-CONTAINING PROTEIN"/>
    <property type="match status" value="1"/>
</dbReference>
<evidence type="ECO:0000313" key="2">
    <source>
        <dbReference type="EMBL" id="MED6167059.1"/>
    </source>
</evidence>
<evidence type="ECO:0000313" key="3">
    <source>
        <dbReference type="Proteomes" id="UP001341840"/>
    </source>
</evidence>
<sequence>MDWSQGCVWSGNWSCRENGKDGFVKFSNMKVPDTTRSWLNESMTLEECRDKCFENCSCTAFANSDIRGE</sequence>
<accession>A0ABU6V136</accession>
<reference evidence="2 3" key="1">
    <citation type="journal article" date="2023" name="Plants (Basel)">
        <title>Bridging the Gap: Combining Genomics and Transcriptomics Approaches to Understand Stylosanthes scabra, an Orphan Legume from the Brazilian Caatinga.</title>
        <authorList>
            <person name="Ferreira-Neto J.R.C."/>
            <person name="da Silva M.D."/>
            <person name="Binneck E."/>
            <person name="de Melo N.F."/>
            <person name="da Silva R.H."/>
            <person name="de Melo A.L.T.M."/>
            <person name="Pandolfi V."/>
            <person name="Bustamante F.O."/>
            <person name="Brasileiro-Vidal A.C."/>
            <person name="Benko-Iseppon A.M."/>
        </authorList>
    </citation>
    <scope>NUCLEOTIDE SEQUENCE [LARGE SCALE GENOMIC DNA]</scope>
    <source>
        <tissue evidence="2">Leaves</tissue>
    </source>
</reference>
<gene>
    <name evidence="2" type="ORF">PIB30_115444</name>
</gene>
<dbReference type="Pfam" id="PF08276">
    <property type="entry name" value="PAN_2"/>
    <property type="match status" value="1"/>
</dbReference>
<feature type="non-terminal residue" evidence="2">
    <location>
        <position position="69"/>
    </location>
</feature>
<dbReference type="InterPro" id="IPR003609">
    <property type="entry name" value="Pan_app"/>
</dbReference>
<dbReference type="PROSITE" id="PS50948">
    <property type="entry name" value="PAN"/>
    <property type="match status" value="1"/>
</dbReference>
<dbReference type="Proteomes" id="UP001341840">
    <property type="component" value="Unassembled WGS sequence"/>
</dbReference>